<name>A0ACC1S5X0_9HYPO</name>
<keyword evidence="2" id="KW-1185">Reference proteome</keyword>
<proteinExistence type="predicted"/>
<evidence type="ECO:0000313" key="1">
    <source>
        <dbReference type="EMBL" id="KAJ3532691.1"/>
    </source>
</evidence>
<organism evidence="1 2">
    <name type="scientific">Fusarium decemcellulare</name>
    <dbReference type="NCBI Taxonomy" id="57161"/>
    <lineage>
        <taxon>Eukaryota</taxon>
        <taxon>Fungi</taxon>
        <taxon>Dikarya</taxon>
        <taxon>Ascomycota</taxon>
        <taxon>Pezizomycotina</taxon>
        <taxon>Sordariomycetes</taxon>
        <taxon>Hypocreomycetidae</taxon>
        <taxon>Hypocreales</taxon>
        <taxon>Nectriaceae</taxon>
        <taxon>Fusarium</taxon>
        <taxon>Fusarium decemcellulare species complex</taxon>
    </lineage>
</organism>
<evidence type="ECO:0000313" key="2">
    <source>
        <dbReference type="Proteomes" id="UP001148629"/>
    </source>
</evidence>
<dbReference type="Proteomes" id="UP001148629">
    <property type="component" value="Unassembled WGS sequence"/>
</dbReference>
<sequence>MANNPVRRVAVIGAGPAGAIAIDALAQEKAFDLIRVFERREGPGGCWIGDSDRPSTLTNFQGLADRSGDPPLAIPEHLPTYTPKSSQPRFTESSIYPYLETNIDRIPMQFSQEPIPAETSERSVGIYGPETPFRHWDVVRRYIKGLVERKGYEDLVSYNTAVERAEKVGPEWKVTLRKEGKDRDYWWVEWFDAVVVASGHYSVPYIPAIEGLEAFEKTRPGSVIHSKHFRGRDLYKGKRVVVVGASVSAADIAFDLADVAQRPVHAITIGHAFNGYFGGEAFNHPHVQKHPSITRVEGRAVHLANGDSIENVDHIIFGTGYSWTLPFLPSVPVRNNRVPDLYQHIVWHHDPTLLFVGAVQAGLTFKIFEWQAVYAARLLAGRATLPDADERRRWEEERIKLRGDGAKFALVFPDFEDYFETIRKLAGEGEEHVGRKLPKFQREWFRAFLEGHELRKNMWKRINEAARNGPGEASQLSSRSRLSSPTTCGSLNGAEQLSRQIRMWLAPLLLSEELYPGRDGAERKLFPKLILATSLVAVVTAGGAYSFMVQRRVALVDRAQITRFDTIPESFEKSRSVSEIVNARGHIRKADSRFISLNIPPQHRHVSDEALLAKFVKGYFGGIVIAPERMTLQTFGLNLVHFTKAAPTTRTDIWSLKDLSDSKLPSINTVLFGVFQTLDKNLAAQGELQDAPGRSESYIDFGFGSDQFQFGGVHRFAVVRSKEEANEQQTVQIHCQSMSCNPKVNKPLRPEWMFGFHMAYADLLFRDGVSEIKRWMNASE</sequence>
<comment type="caution">
    <text evidence="1">The sequence shown here is derived from an EMBL/GenBank/DDBJ whole genome shotgun (WGS) entry which is preliminary data.</text>
</comment>
<gene>
    <name evidence="1" type="ORF">NM208_g8324</name>
</gene>
<accession>A0ACC1S5X0</accession>
<protein>
    <submittedName>
        <fullName evidence="1">Uncharacterized protein</fullName>
    </submittedName>
</protein>
<dbReference type="EMBL" id="JANRMS010000936">
    <property type="protein sequence ID" value="KAJ3532691.1"/>
    <property type="molecule type" value="Genomic_DNA"/>
</dbReference>
<reference evidence="1" key="1">
    <citation type="submission" date="2022-08" db="EMBL/GenBank/DDBJ databases">
        <title>Genome Sequence of Fusarium decemcellulare.</title>
        <authorList>
            <person name="Buettner E."/>
        </authorList>
    </citation>
    <scope>NUCLEOTIDE SEQUENCE</scope>
    <source>
        <strain evidence="1">Babe19</strain>
    </source>
</reference>